<feature type="domain" description="DUF8010" evidence="1">
    <location>
        <begin position="15"/>
        <end position="88"/>
    </location>
</feature>
<organism evidence="3 4">
    <name type="scientific">Corynebacterium spheniscorum</name>
    <dbReference type="NCBI Taxonomy" id="185761"/>
    <lineage>
        <taxon>Bacteria</taxon>
        <taxon>Bacillati</taxon>
        <taxon>Actinomycetota</taxon>
        <taxon>Actinomycetes</taxon>
        <taxon>Mycobacteriales</taxon>
        <taxon>Corynebacteriaceae</taxon>
        <taxon>Corynebacterium</taxon>
    </lineage>
</organism>
<evidence type="ECO:0000313" key="3">
    <source>
        <dbReference type="EMBL" id="SFG26618.1"/>
    </source>
</evidence>
<dbReference type="OrthoDB" id="5178111at2"/>
<accession>A0A1I2QE83</accession>
<dbReference type="EMBL" id="FOPJ01000002">
    <property type="protein sequence ID" value="SFG26618.1"/>
    <property type="molecule type" value="Genomic_DNA"/>
</dbReference>
<dbReference type="RefSeq" id="WP_092283937.1">
    <property type="nucleotide sequence ID" value="NZ_FOPJ01000002.1"/>
</dbReference>
<dbReference type="Pfam" id="PF26035">
    <property type="entry name" value="DUF8010"/>
    <property type="match status" value="1"/>
</dbReference>
<dbReference type="AlphaFoldDB" id="A0A1I2QE83"/>
<sequence length="235" mass="24654">MTTNRIPDTFRITQGAHGLMAVALRVQHLNSAALARVADLGNGSCDVFFTTPFGVTVARRVRGTVSRDGVVIPIMELIEGLKAEEAEGAGGAAPEGTAVDACELSFHSHDGAWPGALPPLSAFQLLDEIPAADALRLADEGRALARQFSGPLGPPASLLDQEVIHVTSVDGTKDCAIPMRSIFACAALSFIPPLGAKLPASIPRTLRVSVAGRWVRIDAPFGSVYRNEGLPLLSL</sequence>
<dbReference type="STRING" id="185761.SAMN05660282_00415"/>
<gene>
    <name evidence="3" type="ORF">SAMN05660282_00415</name>
</gene>
<reference evidence="3 4" key="1">
    <citation type="submission" date="2016-10" db="EMBL/GenBank/DDBJ databases">
        <authorList>
            <person name="de Groot N.N."/>
        </authorList>
    </citation>
    <scope>NUCLEOTIDE SEQUENCE [LARGE SCALE GENOMIC DNA]</scope>
    <source>
        <strain>J11</strain>
        <strain evidence="4">PG 39</strain>
    </source>
</reference>
<feature type="domain" description="DUF8185" evidence="2">
    <location>
        <begin position="118"/>
        <end position="228"/>
    </location>
</feature>
<proteinExistence type="predicted"/>
<evidence type="ECO:0000313" key="4">
    <source>
        <dbReference type="Proteomes" id="UP000199065"/>
    </source>
</evidence>
<dbReference type="InterPro" id="IPR058498">
    <property type="entry name" value="DUF8185"/>
</dbReference>
<evidence type="ECO:0000259" key="1">
    <source>
        <dbReference type="Pfam" id="PF26035"/>
    </source>
</evidence>
<keyword evidence="4" id="KW-1185">Reference proteome</keyword>
<protein>
    <submittedName>
        <fullName evidence="3">Uncharacterized protein</fullName>
    </submittedName>
</protein>
<dbReference type="InterPro" id="IPR058323">
    <property type="entry name" value="DUF8010"/>
</dbReference>
<evidence type="ECO:0000259" key="2">
    <source>
        <dbReference type="Pfam" id="PF26572"/>
    </source>
</evidence>
<name>A0A1I2QE83_9CORY</name>
<dbReference type="Proteomes" id="UP000199065">
    <property type="component" value="Unassembled WGS sequence"/>
</dbReference>
<dbReference type="Pfam" id="PF26572">
    <property type="entry name" value="DUF8185"/>
    <property type="match status" value="1"/>
</dbReference>